<feature type="domain" description="Methylated-DNA-[protein]-cysteine S-methyltransferase DNA binding" evidence="2">
    <location>
        <begin position="11"/>
        <end position="92"/>
    </location>
</feature>
<evidence type="ECO:0000313" key="4">
    <source>
        <dbReference type="Proteomes" id="UP001212803"/>
    </source>
</evidence>
<dbReference type="InterPro" id="IPR052520">
    <property type="entry name" value="ATL_DNA_repair"/>
</dbReference>
<dbReference type="InterPro" id="IPR014048">
    <property type="entry name" value="MethylDNA_cys_MeTrfase_DNA-bd"/>
</dbReference>
<dbReference type="Proteomes" id="UP001212803">
    <property type="component" value="Chromosome"/>
</dbReference>
<dbReference type="EMBL" id="CP115149">
    <property type="protein sequence ID" value="WBL36695.1"/>
    <property type="molecule type" value="Genomic_DNA"/>
</dbReference>
<proteinExistence type="predicted"/>
<dbReference type="CDD" id="cd06445">
    <property type="entry name" value="ATase"/>
    <property type="match status" value="1"/>
</dbReference>
<dbReference type="InterPro" id="IPR036217">
    <property type="entry name" value="MethylDNA_cys_MeTrfase_DNAb"/>
</dbReference>
<dbReference type="InterPro" id="IPR036388">
    <property type="entry name" value="WH-like_DNA-bd_sf"/>
</dbReference>
<dbReference type="PANTHER" id="PTHR42942:SF1">
    <property type="entry name" value="ALKYLTRANSFERASE-LIKE PROTEIN 1"/>
    <property type="match status" value="1"/>
</dbReference>
<evidence type="ECO:0000313" key="3">
    <source>
        <dbReference type="EMBL" id="WBL36695.1"/>
    </source>
</evidence>
<gene>
    <name evidence="3" type="ORF">O0235_03830</name>
</gene>
<protein>
    <submittedName>
        <fullName evidence="3">MGMT family protein</fullName>
    </submittedName>
</protein>
<dbReference type="PANTHER" id="PTHR42942">
    <property type="entry name" value="6-O-METHYLGUANINE DNA METHYLTRANSFERASE"/>
    <property type="match status" value="1"/>
</dbReference>
<evidence type="ECO:0000256" key="1">
    <source>
        <dbReference type="ARBA" id="ARBA00022763"/>
    </source>
</evidence>
<accession>A0ABY7M832</accession>
<sequence length="125" mass="13428">MGAAREPAGRFYDAVYALVRRIPEGRVMTYGQVALELGAPAAARAVGYALAWLPPGTDVPWWRVVNAKGGISLRGRGEEADLQRRLLEAEGVVFGPDGRMGLRRYRWFPSGGPAGDSGASFVPGR</sequence>
<dbReference type="RefSeq" id="WP_270057212.1">
    <property type="nucleotide sequence ID" value="NZ_CP115149.1"/>
</dbReference>
<dbReference type="SUPFAM" id="SSF46767">
    <property type="entry name" value="Methylated DNA-protein cysteine methyltransferase, C-terminal domain"/>
    <property type="match status" value="1"/>
</dbReference>
<organism evidence="3 4">
    <name type="scientific">Tepidiforma flava</name>
    <dbReference type="NCBI Taxonomy" id="3004094"/>
    <lineage>
        <taxon>Bacteria</taxon>
        <taxon>Bacillati</taxon>
        <taxon>Chloroflexota</taxon>
        <taxon>Tepidiformia</taxon>
        <taxon>Tepidiformales</taxon>
        <taxon>Tepidiformaceae</taxon>
        <taxon>Tepidiforma</taxon>
    </lineage>
</organism>
<reference evidence="3 4" key="1">
    <citation type="journal article" date="2023" name="ISME J.">
        <title>Thermophilic Dehalococcoidia with unusual traits shed light on an unexpected past.</title>
        <authorList>
            <person name="Palmer M."/>
            <person name="Covington J.K."/>
            <person name="Zhou E.M."/>
            <person name="Thomas S.C."/>
            <person name="Habib N."/>
            <person name="Seymour C.O."/>
            <person name="Lai D."/>
            <person name="Johnston J."/>
            <person name="Hashimi A."/>
            <person name="Jiao J.Y."/>
            <person name="Muok A.R."/>
            <person name="Liu L."/>
            <person name="Xian W.D."/>
            <person name="Zhi X.Y."/>
            <person name="Li M.M."/>
            <person name="Silva L.P."/>
            <person name="Bowen B.P."/>
            <person name="Louie K."/>
            <person name="Briegel A."/>
            <person name="Pett-Ridge J."/>
            <person name="Weber P.K."/>
            <person name="Tocheva E.I."/>
            <person name="Woyke T."/>
            <person name="Northen T.R."/>
            <person name="Mayali X."/>
            <person name="Li W.J."/>
            <person name="Hedlund B.P."/>
        </authorList>
    </citation>
    <scope>NUCLEOTIDE SEQUENCE [LARGE SCALE GENOMIC DNA]</scope>
    <source>
        <strain evidence="3 4">YIM 72310</strain>
    </source>
</reference>
<dbReference type="Pfam" id="PF01035">
    <property type="entry name" value="DNA_binding_1"/>
    <property type="match status" value="1"/>
</dbReference>
<keyword evidence="1" id="KW-0227">DNA damage</keyword>
<dbReference type="Gene3D" id="1.10.10.10">
    <property type="entry name" value="Winged helix-like DNA-binding domain superfamily/Winged helix DNA-binding domain"/>
    <property type="match status" value="1"/>
</dbReference>
<evidence type="ECO:0000259" key="2">
    <source>
        <dbReference type="Pfam" id="PF01035"/>
    </source>
</evidence>
<keyword evidence="4" id="KW-1185">Reference proteome</keyword>
<name>A0ABY7M832_9CHLR</name>